<dbReference type="PANTHER" id="PTHR43885:SF1">
    <property type="entry name" value="SUPERFAMILY HYDROLASE, PUTATIVE (AFU_ORTHOLOGUE AFUA_4G13290)-RELATED"/>
    <property type="match status" value="1"/>
</dbReference>
<dbReference type="Proteomes" id="UP000029443">
    <property type="component" value="Unassembled WGS sequence"/>
</dbReference>
<dbReference type="NCBIfam" id="TIGR01509">
    <property type="entry name" value="HAD-SF-IA-v3"/>
    <property type="match status" value="1"/>
</dbReference>
<dbReference type="InterPro" id="IPR023214">
    <property type="entry name" value="HAD_sf"/>
</dbReference>
<protein>
    <submittedName>
        <fullName evidence="1">Phosphoglycolate phosphatase</fullName>
    </submittedName>
</protein>
<accession>A0ABR4WDQ4</accession>
<gene>
    <name evidence="1" type="ORF">T9A_01927</name>
</gene>
<comment type="caution">
    <text evidence="1">The sequence shown here is derived from an EMBL/GenBank/DDBJ whole genome shotgun (WGS) entry which is preliminary data.</text>
</comment>
<dbReference type="PANTHER" id="PTHR43885">
    <property type="entry name" value="HALOACID DEHALOGENASE-LIKE HYDROLASE"/>
    <property type="match status" value="1"/>
</dbReference>
<evidence type="ECO:0000313" key="1">
    <source>
        <dbReference type="EMBL" id="KGD61067.1"/>
    </source>
</evidence>
<evidence type="ECO:0000313" key="2">
    <source>
        <dbReference type="Proteomes" id="UP000029443"/>
    </source>
</evidence>
<dbReference type="InterPro" id="IPR006439">
    <property type="entry name" value="HAD-SF_hydro_IA"/>
</dbReference>
<dbReference type="Gene3D" id="3.40.50.1000">
    <property type="entry name" value="HAD superfamily/HAD-like"/>
    <property type="match status" value="1"/>
</dbReference>
<dbReference type="Gene3D" id="1.10.260.80">
    <property type="match status" value="1"/>
</dbReference>
<dbReference type="SFLD" id="SFLDS00003">
    <property type="entry name" value="Haloacid_Dehalogenase"/>
    <property type="match status" value="1"/>
</dbReference>
<name>A0ABR4WDQ4_9GAMM</name>
<sequence length="187" mass="21059">MIFDLDGTLVDSRLDFTAIRGELACPEGVGVLEYIQLLPESDRRAAEQIVLDHERRGAERAEWIPGARECLQFCSRRNLPTAILTRNAREVADLTMTRLGIQVDILLAREDCPPKPAPDGLLQIAAAWSLSPKRLVYVGDFLYDLQAARRANMISCFYDPALTDSYPDETDWHLADFEQFTEMLATA</sequence>
<dbReference type="EMBL" id="ARXU01000006">
    <property type="protein sequence ID" value="KGD61067.1"/>
    <property type="molecule type" value="Genomic_DNA"/>
</dbReference>
<keyword evidence="2" id="KW-1185">Reference proteome</keyword>
<dbReference type="SUPFAM" id="SSF56784">
    <property type="entry name" value="HAD-like"/>
    <property type="match status" value="1"/>
</dbReference>
<dbReference type="Pfam" id="PF00702">
    <property type="entry name" value="Hydrolase"/>
    <property type="match status" value="1"/>
</dbReference>
<organism evidence="1 2">
    <name type="scientific">Alcanivorax jadensis T9</name>
    <dbReference type="NCBI Taxonomy" id="1177181"/>
    <lineage>
        <taxon>Bacteria</taxon>
        <taxon>Pseudomonadati</taxon>
        <taxon>Pseudomonadota</taxon>
        <taxon>Gammaproteobacteria</taxon>
        <taxon>Oceanospirillales</taxon>
        <taxon>Alcanivoracaceae</taxon>
        <taxon>Alcanivorax</taxon>
    </lineage>
</organism>
<reference evidence="1 2" key="1">
    <citation type="submission" date="2012-09" db="EMBL/GenBank/DDBJ databases">
        <title>Genome Sequence of alkane-degrading Bacterium Alcanivorax jadensis T9.</title>
        <authorList>
            <person name="Lai Q."/>
            <person name="Shao Z."/>
        </authorList>
    </citation>
    <scope>NUCLEOTIDE SEQUENCE [LARGE SCALE GENOMIC DNA]</scope>
    <source>
        <strain evidence="1 2">T9</strain>
    </source>
</reference>
<dbReference type="NCBIfam" id="TIGR01549">
    <property type="entry name" value="HAD-SF-IA-v1"/>
    <property type="match status" value="1"/>
</dbReference>
<dbReference type="SFLD" id="SFLDG01129">
    <property type="entry name" value="C1.5:_HAD__Beta-PGM__Phosphata"/>
    <property type="match status" value="1"/>
</dbReference>
<dbReference type="InterPro" id="IPR036412">
    <property type="entry name" value="HAD-like_sf"/>
</dbReference>
<proteinExistence type="predicted"/>